<protein>
    <submittedName>
        <fullName evidence="1">Uncharacterized protein</fullName>
    </submittedName>
</protein>
<name>A0ACB8SYN4_9AGAM</name>
<sequence length="737" mass="83401">MPVTRSQSRMDSGRPAFPAKRKDGWNITMKGDLGTGEAASDSSIDDCEGEAHDVYLEARSKPVTKRRRLDKPETKTDGSMTAPQEREITWQAQSGLQNLLSVPLDVLFETYSLLTPADLLNLARTSKKLRTVLMSRTFVLVWRAARTQVHGLAAPSPPDDMSEPAWAQLLYGGAVCSECGKSSSLKIEFALRRRLCATCMRRCLVCSSSWKVQCRGFDPSVMKFLPYTTTGEWAFGNPPDGKFYMKQDVIAMTAKLAGLAQDKAAFRKFCIKRILFVDDVMQESAVYEKWLVDAAQSRMTMRYEDIVRRLLDAGHEEVDILNSPIMAQPGAYSEQKLTDQAWKFIQEKMKEVVMETRAWRRKSIVSHRNFLAGNHYLAFRELILPAQWAYLPVVSQAETLSCFKKLIDQEEEPSPADWTSAVQKLPQSLSDWMESNKQRYCAMMPAIHSTTSLANPTMEIALLSDPCIDIIRREKMASFAGPLELAQSVFTAANVNRRRAFFGPDICQTWQKPDTLVFSARGAIAALAIVEALRLDAYSTTATTLDQLQARFVCMTCCKEEKYVGYQSAYSWRLYVEHYMQSESDHPVPEWHILNPEQTYDVIRREDNPKHYPHRSWCCNHCTQYHPGGSGGSGPSPDRNRAGIIDHLRTVHDIADPVDDVDLFYLSTIVGRRCLAEPVIVNQDFAALLTDKRLHCGHCRTGGEGQRTRLFTMSSLKSHIKDKHKIVRILEPGQDFY</sequence>
<reference evidence="1" key="2">
    <citation type="journal article" date="2022" name="New Phytol.">
        <title>Evolutionary transition to the ectomycorrhizal habit in the genomes of a hyperdiverse lineage of mushroom-forming fungi.</title>
        <authorList>
            <person name="Looney B."/>
            <person name="Miyauchi S."/>
            <person name="Morin E."/>
            <person name="Drula E."/>
            <person name="Courty P.E."/>
            <person name="Kohler A."/>
            <person name="Kuo A."/>
            <person name="LaButti K."/>
            <person name="Pangilinan J."/>
            <person name="Lipzen A."/>
            <person name="Riley R."/>
            <person name="Andreopoulos W."/>
            <person name="He G."/>
            <person name="Johnson J."/>
            <person name="Nolan M."/>
            <person name="Tritt A."/>
            <person name="Barry K.W."/>
            <person name="Grigoriev I.V."/>
            <person name="Nagy L.G."/>
            <person name="Hibbett D."/>
            <person name="Henrissat B."/>
            <person name="Matheny P.B."/>
            <person name="Labbe J."/>
            <person name="Martin F.M."/>
        </authorList>
    </citation>
    <scope>NUCLEOTIDE SEQUENCE</scope>
    <source>
        <strain evidence="1">HHB10654</strain>
    </source>
</reference>
<dbReference type="EMBL" id="MU277213">
    <property type="protein sequence ID" value="KAI0061323.1"/>
    <property type="molecule type" value="Genomic_DNA"/>
</dbReference>
<gene>
    <name evidence="1" type="ORF">BV25DRAFT_1900543</name>
</gene>
<keyword evidence="2" id="KW-1185">Reference proteome</keyword>
<proteinExistence type="predicted"/>
<evidence type="ECO:0000313" key="1">
    <source>
        <dbReference type="EMBL" id="KAI0061323.1"/>
    </source>
</evidence>
<accession>A0ACB8SYN4</accession>
<reference evidence="1" key="1">
    <citation type="submission" date="2021-03" db="EMBL/GenBank/DDBJ databases">
        <authorList>
            <consortium name="DOE Joint Genome Institute"/>
            <person name="Ahrendt S."/>
            <person name="Looney B.P."/>
            <person name="Miyauchi S."/>
            <person name="Morin E."/>
            <person name="Drula E."/>
            <person name="Courty P.E."/>
            <person name="Chicoki N."/>
            <person name="Fauchery L."/>
            <person name="Kohler A."/>
            <person name="Kuo A."/>
            <person name="Labutti K."/>
            <person name="Pangilinan J."/>
            <person name="Lipzen A."/>
            <person name="Riley R."/>
            <person name="Andreopoulos W."/>
            <person name="He G."/>
            <person name="Johnson J."/>
            <person name="Barry K.W."/>
            <person name="Grigoriev I.V."/>
            <person name="Nagy L."/>
            <person name="Hibbett D."/>
            <person name="Henrissat B."/>
            <person name="Matheny P.B."/>
            <person name="Labbe J."/>
            <person name="Martin F."/>
        </authorList>
    </citation>
    <scope>NUCLEOTIDE SEQUENCE</scope>
    <source>
        <strain evidence="1">HHB10654</strain>
    </source>
</reference>
<dbReference type="Proteomes" id="UP000814140">
    <property type="component" value="Unassembled WGS sequence"/>
</dbReference>
<comment type="caution">
    <text evidence="1">The sequence shown here is derived from an EMBL/GenBank/DDBJ whole genome shotgun (WGS) entry which is preliminary data.</text>
</comment>
<organism evidence="1 2">
    <name type="scientific">Artomyces pyxidatus</name>
    <dbReference type="NCBI Taxonomy" id="48021"/>
    <lineage>
        <taxon>Eukaryota</taxon>
        <taxon>Fungi</taxon>
        <taxon>Dikarya</taxon>
        <taxon>Basidiomycota</taxon>
        <taxon>Agaricomycotina</taxon>
        <taxon>Agaricomycetes</taxon>
        <taxon>Russulales</taxon>
        <taxon>Auriscalpiaceae</taxon>
        <taxon>Artomyces</taxon>
    </lineage>
</organism>
<evidence type="ECO:0000313" key="2">
    <source>
        <dbReference type="Proteomes" id="UP000814140"/>
    </source>
</evidence>